<reference evidence="6" key="1">
    <citation type="submission" date="2022-07" db="EMBL/GenBank/DDBJ databases">
        <title>Phylogenomic reconstructions and comparative analyses of Kickxellomycotina fungi.</title>
        <authorList>
            <person name="Reynolds N.K."/>
            <person name="Stajich J.E."/>
            <person name="Barry K."/>
            <person name="Grigoriev I.V."/>
            <person name="Crous P."/>
            <person name="Smith M.E."/>
        </authorList>
    </citation>
    <scope>NUCLEOTIDE SEQUENCE</scope>
    <source>
        <strain evidence="6">RSA 567</strain>
    </source>
</reference>
<dbReference type="NCBIfam" id="NF004424">
    <property type="entry name" value="PRK05766.1"/>
    <property type="match status" value="1"/>
</dbReference>
<accession>A0A9W8AZ85</accession>
<dbReference type="PANTHER" id="PTHR12010:SF2">
    <property type="entry name" value="40S RIBOSOMAL PROTEIN S29"/>
    <property type="match status" value="1"/>
</dbReference>
<name>A0A9W8AZ85_9FUNG</name>
<evidence type="ECO:0000313" key="7">
    <source>
        <dbReference type="Proteomes" id="UP001151582"/>
    </source>
</evidence>
<dbReference type="PANTHER" id="PTHR12010">
    <property type="entry name" value="40S RIBOSOMAL PROTEIN S29"/>
    <property type="match status" value="1"/>
</dbReference>
<dbReference type="EMBL" id="JANBQB010000514">
    <property type="protein sequence ID" value="KAJ1975566.1"/>
    <property type="molecule type" value="Genomic_DNA"/>
</dbReference>
<dbReference type="FunFam" id="4.10.830.10:FF:000002">
    <property type="entry name" value="40S ribosomal protein S29"/>
    <property type="match status" value="1"/>
</dbReference>
<organism evidence="6 7">
    <name type="scientific">Dimargaris verticillata</name>
    <dbReference type="NCBI Taxonomy" id="2761393"/>
    <lineage>
        <taxon>Eukaryota</taxon>
        <taxon>Fungi</taxon>
        <taxon>Fungi incertae sedis</taxon>
        <taxon>Zoopagomycota</taxon>
        <taxon>Kickxellomycotina</taxon>
        <taxon>Dimargaritomycetes</taxon>
        <taxon>Dimargaritales</taxon>
        <taxon>Dimargaritaceae</taxon>
        <taxon>Dimargaris</taxon>
    </lineage>
</organism>
<evidence type="ECO:0000256" key="4">
    <source>
        <dbReference type="ARBA" id="ARBA00022980"/>
    </source>
</evidence>
<keyword evidence="3" id="KW-0862">Zinc</keyword>
<gene>
    <name evidence="6" type="primary">RPS29</name>
    <name evidence="6" type="ORF">H4R34_004289</name>
</gene>
<comment type="caution">
    <text evidence="6">The sequence shown here is derived from an EMBL/GenBank/DDBJ whole genome shotgun (WGS) entry which is preliminary data.</text>
</comment>
<dbReference type="GO" id="GO:0022627">
    <property type="term" value="C:cytosolic small ribosomal subunit"/>
    <property type="evidence" value="ECO:0007669"/>
    <property type="project" value="TreeGrafter"/>
</dbReference>
<evidence type="ECO:0000256" key="3">
    <source>
        <dbReference type="ARBA" id="ARBA00022833"/>
    </source>
</evidence>
<dbReference type="GO" id="GO:0002181">
    <property type="term" value="P:cytoplasmic translation"/>
    <property type="evidence" value="ECO:0007669"/>
    <property type="project" value="TreeGrafter"/>
</dbReference>
<protein>
    <submittedName>
        <fullName evidence="6">40S ribosomal protein S29</fullName>
    </submittedName>
</protein>
<proteinExistence type="inferred from homology"/>
<dbReference type="OrthoDB" id="10252683at2759"/>
<dbReference type="AlphaFoldDB" id="A0A9W8AZ85"/>
<dbReference type="InterPro" id="IPR039744">
    <property type="entry name" value="RIbosomal_uS14_euk_arc"/>
</dbReference>
<dbReference type="GO" id="GO:0003735">
    <property type="term" value="F:structural constituent of ribosome"/>
    <property type="evidence" value="ECO:0007669"/>
    <property type="project" value="InterPro"/>
</dbReference>
<evidence type="ECO:0000256" key="2">
    <source>
        <dbReference type="ARBA" id="ARBA00009083"/>
    </source>
</evidence>
<dbReference type="GO" id="GO:0008270">
    <property type="term" value="F:zinc ion binding"/>
    <property type="evidence" value="ECO:0007669"/>
    <property type="project" value="InterPro"/>
</dbReference>
<dbReference type="PROSITE" id="PS00527">
    <property type="entry name" value="RIBOSOMAL_S14"/>
    <property type="match status" value="1"/>
</dbReference>
<sequence length="56" mass="6672">MAHENVYFSHPRKYGKGSRQCRVCTHRAGLIRKYQLNICRQCFRENAKDIGFKKLN</sequence>
<comment type="similarity">
    <text evidence="2">Belongs to the universal ribosomal protein uS14 family.</text>
</comment>
<evidence type="ECO:0000256" key="1">
    <source>
        <dbReference type="ARBA" id="ARBA00001947"/>
    </source>
</evidence>
<comment type="cofactor">
    <cofactor evidence="1">
        <name>Zn(2+)</name>
        <dbReference type="ChEBI" id="CHEBI:29105"/>
    </cofactor>
</comment>
<evidence type="ECO:0000313" key="6">
    <source>
        <dbReference type="EMBL" id="KAJ1975566.1"/>
    </source>
</evidence>
<keyword evidence="4 6" id="KW-0689">Ribosomal protein</keyword>
<evidence type="ECO:0000256" key="5">
    <source>
        <dbReference type="ARBA" id="ARBA00023274"/>
    </source>
</evidence>
<dbReference type="InterPro" id="IPR018271">
    <property type="entry name" value="Ribosomal_uS14_CS"/>
</dbReference>
<dbReference type="Proteomes" id="UP001151582">
    <property type="component" value="Unassembled WGS sequence"/>
</dbReference>
<dbReference type="Pfam" id="PF00253">
    <property type="entry name" value="Ribosomal_S14"/>
    <property type="match status" value="1"/>
</dbReference>
<dbReference type="InterPro" id="IPR043140">
    <property type="entry name" value="Ribosomal_uS14_sf"/>
</dbReference>
<dbReference type="Gene3D" id="4.10.830.10">
    <property type="entry name" value="30s Ribosomal Protein S14, Chain N"/>
    <property type="match status" value="1"/>
</dbReference>
<dbReference type="InterPro" id="IPR001209">
    <property type="entry name" value="Ribosomal_uS14"/>
</dbReference>
<keyword evidence="5" id="KW-0687">Ribonucleoprotein</keyword>
<keyword evidence="7" id="KW-1185">Reference proteome</keyword>